<feature type="region of interest" description="Disordered" evidence="4">
    <location>
        <begin position="622"/>
        <end position="661"/>
    </location>
</feature>
<evidence type="ECO:0000256" key="2">
    <source>
        <dbReference type="ARBA" id="ARBA00022801"/>
    </source>
</evidence>
<dbReference type="OrthoDB" id="546632at2759"/>
<evidence type="ECO:0000256" key="4">
    <source>
        <dbReference type="SAM" id="MobiDB-lite"/>
    </source>
</evidence>
<dbReference type="SMART" id="SM00471">
    <property type="entry name" value="HDc"/>
    <property type="match status" value="1"/>
</dbReference>
<dbReference type="EC" id="3.1.4.-" evidence="3"/>
<comment type="caution">
    <text evidence="6">The sequence shown here is derived from an EMBL/GenBank/DDBJ whole genome shotgun (WGS) entry which is preliminary data.</text>
</comment>
<dbReference type="eggNOG" id="KOG3689">
    <property type="taxonomic scope" value="Eukaryota"/>
</dbReference>
<evidence type="ECO:0000313" key="7">
    <source>
        <dbReference type="Proteomes" id="UP000030151"/>
    </source>
</evidence>
<name>A0A0A1V3P9_9HYPO</name>
<evidence type="ECO:0000259" key="5">
    <source>
        <dbReference type="PROSITE" id="PS51845"/>
    </source>
</evidence>
<feature type="domain" description="PDEase" evidence="5">
    <location>
        <begin position="270"/>
        <end position="626"/>
    </location>
</feature>
<dbReference type="Pfam" id="PF00233">
    <property type="entry name" value="PDEase_I"/>
    <property type="match status" value="1"/>
</dbReference>
<dbReference type="PANTHER" id="PTHR11347">
    <property type="entry name" value="CYCLIC NUCLEOTIDE PHOSPHODIESTERASE"/>
    <property type="match status" value="1"/>
</dbReference>
<feature type="region of interest" description="Disordered" evidence="4">
    <location>
        <begin position="741"/>
        <end position="903"/>
    </location>
</feature>
<dbReference type="PROSITE" id="PS51845">
    <property type="entry name" value="PDEASE_I_2"/>
    <property type="match status" value="1"/>
</dbReference>
<dbReference type="EMBL" id="JELW01000002">
    <property type="protein sequence ID" value="EXV04203.1"/>
    <property type="molecule type" value="Genomic_DNA"/>
</dbReference>
<dbReference type="GO" id="GO:0046872">
    <property type="term" value="F:metal ion binding"/>
    <property type="evidence" value="ECO:0007669"/>
    <property type="project" value="UniProtKB-KW"/>
</dbReference>
<gene>
    <name evidence="6" type="ORF">X797_001876</name>
</gene>
<feature type="compositionally biased region" description="Basic and acidic residues" evidence="4">
    <location>
        <begin position="622"/>
        <end position="642"/>
    </location>
</feature>
<feature type="compositionally biased region" description="Polar residues" evidence="4">
    <location>
        <begin position="787"/>
        <end position="824"/>
    </location>
</feature>
<dbReference type="InterPro" id="IPR002073">
    <property type="entry name" value="PDEase_catalytic_dom"/>
</dbReference>
<accession>A0A0A1V3P9</accession>
<keyword evidence="2 3" id="KW-0378">Hydrolase</keyword>
<evidence type="ECO:0000256" key="3">
    <source>
        <dbReference type="RuleBase" id="RU363067"/>
    </source>
</evidence>
<dbReference type="CDD" id="cd00077">
    <property type="entry name" value="HDc"/>
    <property type="match status" value="1"/>
</dbReference>
<dbReference type="Gene3D" id="1.10.1300.10">
    <property type="entry name" value="3'5'-cyclic nucleotide phosphodiesterase, catalytic domain"/>
    <property type="match status" value="1"/>
</dbReference>
<feature type="region of interest" description="Disordered" evidence="4">
    <location>
        <begin position="701"/>
        <end position="728"/>
    </location>
</feature>
<comment type="similarity">
    <text evidence="3">Belongs to the cyclic nucleotide phosphodiesterase family.</text>
</comment>
<evidence type="ECO:0000256" key="1">
    <source>
        <dbReference type="ARBA" id="ARBA00022723"/>
    </source>
</evidence>
<feature type="compositionally biased region" description="Low complexity" evidence="4">
    <location>
        <begin position="826"/>
        <end position="838"/>
    </location>
</feature>
<dbReference type="HOGENOM" id="CLU_010668_1_0_1"/>
<keyword evidence="1 3" id="KW-0479">Metal-binding</keyword>
<dbReference type="InterPro" id="IPR003607">
    <property type="entry name" value="HD/PDEase_dom"/>
</dbReference>
<dbReference type="InterPro" id="IPR036971">
    <property type="entry name" value="PDEase_catalytic_dom_sf"/>
</dbReference>
<dbReference type="Proteomes" id="UP000030151">
    <property type="component" value="Unassembled WGS sequence"/>
</dbReference>
<dbReference type="GO" id="GO:0004114">
    <property type="term" value="F:3',5'-cyclic-nucleotide phosphodiesterase activity"/>
    <property type="evidence" value="ECO:0007669"/>
    <property type="project" value="InterPro"/>
</dbReference>
<dbReference type="AlphaFoldDB" id="A0A0A1V3P9"/>
<dbReference type="SUPFAM" id="SSF109604">
    <property type="entry name" value="HD-domain/PDEase-like"/>
    <property type="match status" value="1"/>
</dbReference>
<feature type="region of interest" description="Disordered" evidence="4">
    <location>
        <begin position="98"/>
        <end position="117"/>
    </location>
</feature>
<dbReference type="InterPro" id="IPR023174">
    <property type="entry name" value="PDEase_CS"/>
</dbReference>
<feature type="compositionally biased region" description="Polar residues" evidence="4">
    <location>
        <begin position="752"/>
        <end position="779"/>
    </location>
</feature>
<evidence type="ECO:0000313" key="6">
    <source>
        <dbReference type="EMBL" id="EXV04203.1"/>
    </source>
</evidence>
<comment type="cofactor">
    <cofactor evidence="3">
        <name>a divalent metal cation</name>
        <dbReference type="ChEBI" id="CHEBI:60240"/>
    </cofactor>
    <text evidence="3">Binds 2 divalent metal cations per subunit. Site 1 may preferentially bind zinc ions, while site 2 has a preference for magnesium and/or manganese ions.</text>
</comment>
<sequence>MDRLSCNVIYVNRVVGEDRLLRAAPDTNSVTNEDAQPEWNRDDAKELVQPLLDTFGDVHVCGTGAACLSTLFQLQDGSMTNITPTLVLLDTPFNDQIQDQHTRSRSSSPTPPLVAHSSEIHTPNEELYGLGLLQKIITEAHLRNMSKLVVPVAIISHPETTVPNGGHQMTDGASEAVQIPQATLAANRQLMRTCLDLGAVDVLISPLNSKCITTLEICAYKAHRDATKEQQALMEVAKGRKRSWVGVNEQKPFAYLREAMVSGLMNGICRLDSNDGQLAGAHIAVSSTRQVEIADAVGRWHFCAHSFSDDELLVAALVMFKHALADPELEPWRIPADQLISYLVACRAAYNSFVPYHNFRHVVDVLQATFNFLVHIGALAPYPAGRQQGTAADKSPIAALLSPFEALTLLITAIGHDVGHPGVNNGFLATLNAPLAQLYNDRSVLESFHCAAYSQILRRYWPSAFEDRKMRSLMISSILATDMGLHFDYMKKLGDVQERLQDNNSTDGWNGRQLEDHKALACSLLIKCADISNVARHHDTALKWMYILSEEFSRQASMEDELDIKSSLMAQPKKDMLSLSNAQLGFMNMFAIPLFQGVADIMPAMRYTVDELEVNKRLFEQKVQQEKARQSPDEQRLRRGVREGTFSPRTRSVVGERDTPEGQSVVKIEQVKNLTDGAAEEKGEAPQVVADVVARVEQQAPIAPEEPADVAAQVPPHGTAAPRQDLNGTTSAFDAVRELAESDPFNCRSRGDSGTTESKTSAQFGRQRCSETTEGSASGATAGDWHSQATTATTGKMALSPSTQGTSIVSNESIERTPSATGLNISPPSTSSHGSPGTVLRDTGAGDDEPSHGGSIVKAEAKSLRKKSSRFRMKDFPFFRRNKASSPPLPASDATSMGRDGKF</sequence>
<dbReference type="PROSITE" id="PS00126">
    <property type="entry name" value="PDEASE_I_1"/>
    <property type="match status" value="1"/>
</dbReference>
<dbReference type="GO" id="GO:0007165">
    <property type="term" value="P:signal transduction"/>
    <property type="evidence" value="ECO:0007669"/>
    <property type="project" value="InterPro"/>
</dbReference>
<reference evidence="6 7" key="1">
    <citation type="submission" date="2014-02" db="EMBL/GenBank/DDBJ databases">
        <title>The genome sequence of the entomopathogenic fungus Metarhizium robertsii ARSEF 2575.</title>
        <authorList>
            <person name="Giuliano Garisto Donzelli B."/>
            <person name="Roe B.A."/>
            <person name="Macmil S.L."/>
            <person name="Krasnoff S.B."/>
            <person name="Gibson D.M."/>
        </authorList>
    </citation>
    <scope>NUCLEOTIDE SEQUENCE [LARGE SCALE GENOMIC DNA]</scope>
    <source>
        <strain evidence="6 7">ARSEF 2575</strain>
    </source>
</reference>
<proteinExistence type="inferred from homology"/>
<protein>
    <recommendedName>
        <fullName evidence="3">Phosphodiesterase</fullName>
        <ecNumber evidence="3">3.1.4.-</ecNumber>
    </recommendedName>
</protein>
<organism evidence="6 7">
    <name type="scientific">Metarhizium robertsii</name>
    <dbReference type="NCBI Taxonomy" id="568076"/>
    <lineage>
        <taxon>Eukaryota</taxon>
        <taxon>Fungi</taxon>
        <taxon>Dikarya</taxon>
        <taxon>Ascomycota</taxon>
        <taxon>Pezizomycotina</taxon>
        <taxon>Sordariomycetes</taxon>
        <taxon>Hypocreomycetidae</taxon>
        <taxon>Hypocreales</taxon>
        <taxon>Clavicipitaceae</taxon>
        <taxon>Metarhizium</taxon>
    </lineage>
</organism>